<feature type="domain" description="Metallo-beta-lactamase" evidence="1">
    <location>
        <begin position="46"/>
        <end position="231"/>
    </location>
</feature>
<dbReference type="PANTHER" id="PTHR43546">
    <property type="entry name" value="UPF0173 METAL-DEPENDENT HYDROLASE MJ1163-RELATED"/>
    <property type="match status" value="1"/>
</dbReference>
<proteinExistence type="predicted"/>
<accession>W7IQQ7</accession>
<evidence type="ECO:0000313" key="3">
    <source>
        <dbReference type="Proteomes" id="UP000019277"/>
    </source>
</evidence>
<organism evidence="2 3">
    <name type="scientific">Actinokineospora spheciospongiae</name>
    <dbReference type="NCBI Taxonomy" id="909613"/>
    <lineage>
        <taxon>Bacteria</taxon>
        <taxon>Bacillati</taxon>
        <taxon>Actinomycetota</taxon>
        <taxon>Actinomycetes</taxon>
        <taxon>Pseudonocardiales</taxon>
        <taxon>Pseudonocardiaceae</taxon>
        <taxon>Actinokineospora</taxon>
    </lineage>
</organism>
<reference evidence="2 3" key="1">
    <citation type="journal article" date="2014" name="Genome Announc.">
        <title>Draft Genome Sequence of the Antitrypanosomally Active Sponge-Associated Bacterium Actinokineospora sp. Strain EG49.</title>
        <authorList>
            <person name="Harjes J."/>
            <person name="Ryu T."/>
            <person name="Abdelmohsen U.R."/>
            <person name="Moitinho-Silva L."/>
            <person name="Horn H."/>
            <person name="Ravasi T."/>
            <person name="Hentschel U."/>
        </authorList>
    </citation>
    <scope>NUCLEOTIDE SEQUENCE [LARGE SCALE GENOMIC DNA]</scope>
    <source>
        <strain evidence="2 3">EG49</strain>
    </source>
</reference>
<name>W7IQQ7_9PSEU</name>
<sequence length="274" mass="30392">MTTPPPRSDCSLTFVGNATTVLRLGPFTLLTDPNFLRRGQWTHIGQGLVSRRRFDPAFGIDDLPPIDAAVLSHLHGDHFDRVARAGLARDLPILTTEHAARKLGRWGFREPVPLRTWGDLSLTKAGATLRVTALPARHALGPLAGLLPPVMGSMVEYQAEPAAEPVRVYLSGDTLYHRELREIRDRYPSIDVAVVHLGGTRFLGLLLTMDGRQGVDLVQMLRPRQVVPVHFNDYTIMKSPLSEFTDEFDRRQPPGHLRRVERGQTVALTVPVGG</sequence>
<dbReference type="AlphaFoldDB" id="W7IQQ7"/>
<dbReference type="OrthoDB" id="3204284at2"/>
<dbReference type="Pfam" id="PF12706">
    <property type="entry name" value="Lactamase_B_2"/>
    <property type="match status" value="1"/>
</dbReference>
<dbReference type="Proteomes" id="UP000019277">
    <property type="component" value="Unassembled WGS sequence"/>
</dbReference>
<comment type="caution">
    <text evidence="2">The sequence shown here is derived from an EMBL/GenBank/DDBJ whole genome shotgun (WGS) entry which is preliminary data.</text>
</comment>
<dbReference type="InterPro" id="IPR001279">
    <property type="entry name" value="Metallo-B-lactamas"/>
</dbReference>
<gene>
    <name evidence="2" type="ORF">UO65_1409</name>
</gene>
<dbReference type="SUPFAM" id="SSF56281">
    <property type="entry name" value="Metallo-hydrolase/oxidoreductase"/>
    <property type="match status" value="1"/>
</dbReference>
<evidence type="ECO:0000259" key="1">
    <source>
        <dbReference type="Pfam" id="PF12706"/>
    </source>
</evidence>
<dbReference type="Gene3D" id="3.60.15.10">
    <property type="entry name" value="Ribonuclease Z/Hydroxyacylglutathione hydrolase-like"/>
    <property type="match status" value="1"/>
</dbReference>
<evidence type="ECO:0000313" key="2">
    <source>
        <dbReference type="EMBL" id="EWC63195.1"/>
    </source>
</evidence>
<dbReference type="EMBL" id="AYXG01000051">
    <property type="protein sequence ID" value="EWC63195.1"/>
    <property type="molecule type" value="Genomic_DNA"/>
</dbReference>
<dbReference type="PANTHER" id="PTHR43546:SF7">
    <property type="entry name" value="METALLO-BETA-LACTAMASE DOMAIN-CONTAINING PROTEIN"/>
    <property type="match status" value="1"/>
</dbReference>
<dbReference type="RefSeq" id="WP_035279866.1">
    <property type="nucleotide sequence ID" value="NZ_AYXG01000051.1"/>
</dbReference>
<dbReference type="eggNOG" id="COG2220">
    <property type="taxonomic scope" value="Bacteria"/>
</dbReference>
<dbReference type="PATRIC" id="fig|909613.9.peg.1423"/>
<dbReference type="InterPro" id="IPR036866">
    <property type="entry name" value="RibonucZ/Hydroxyglut_hydro"/>
</dbReference>
<dbReference type="InterPro" id="IPR050114">
    <property type="entry name" value="UPF0173_UPF0282_UlaG_hydrolase"/>
</dbReference>
<protein>
    <recommendedName>
        <fullName evidence="1">Metallo-beta-lactamase domain-containing protein</fullName>
    </recommendedName>
</protein>
<accession>A0A8E2X703</accession>
<keyword evidence="3" id="KW-1185">Reference proteome</keyword>
<dbReference type="STRING" id="909613.UO65_1409"/>